<protein>
    <submittedName>
        <fullName evidence="8">Chaperonin 10-like protein</fullName>
    </submittedName>
</protein>
<dbReference type="AlphaFoldDB" id="A0A6A5Z4U5"/>
<reference evidence="8" key="1">
    <citation type="journal article" date="2020" name="Stud. Mycol.">
        <title>101 Dothideomycetes genomes: a test case for predicting lifestyles and emergence of pathogens.</title>
        <authorList>
            <person name="Haridas S."/>
            <person name="Albert R."/>
            <person name="Binder M."/>
            <person name="Bloem J."/>
            <person name="Labutti K."/>
            <person name="Salamov A."/>
            <person name="Andreopoulos B."/>
            <person name="Baker S."/>
            <person name="Barry K."/>
            <person name="Bills G."/>
            <person name="Bluhm B."/>
            <person name="Cannon C."/>
            <person name="Castanera R."/>
            <person name="Culley D."/>
            <person name="Daum C."/>
            <person name="Ezra D."/>
            <person name="Gonzalez J."/>
            <person name="Henrissat B."/>
            <person name="Kuo A."/>
            <person name="Liang C."/>
            <person name="Lipzen A."/>
            <person name="Lutzoni F."/>
            <person name="Magnuson J."/>
            <person name="Mondo S."/>
            <person name="Nolan M."/>
            <person name="Ohm R."/>
            <person name="Pangilinan J."/>
            <person name="Park H.-J."/>
            <person name="Ramirez L."/>
            <person name="Alfaro M."/>
            <person name="Sun H."/>
            <person name="Tritt A."/>
            <person name="Yoshinaga Y."/>
            <person name="Zwiers L.-H."/>
            <person name="Turgeon B."/>
            <person name="Goodwin S."/>
            <person name="Spatafora J."/>
            <person name="Crous P."/>
            <person name="Grigoriev I."/>
        </authorList>
    </citation>
    <scope>NUCLEOTIDE SEQUENCE</scope>
    <source>
        <strain evidence="8">CBS 627.86</strain>
    </source>
</reference>
<evidence type="ECO:0000256" key="3">
    <source>
        <dbReference type="ARBA" id="ARBA00022723"/>
    </source>
</evidence>
<dbReference type="SUPFAM" id="SSF50129">
    <property type="entry name" value="GroES-like"/>
    <property type="match status" value="1"/>
</dbReference>
<dbReference type="EMBL" id="ML977326">
    <property type="protein sequence ID" value="KAF2114044.1"/>
    <property type="molecule type" value="Genomic_DNA"/>
</dbReference>
<sequence>MKAITYQGANKPPQLSEVPKPETQKPTDAIVKLKYSTICGTDLHILKCDVPTIPVGGIMGHEGVGTIASVGAGVHSFKEGDNILISCITGCGTCHYCKKGMNSHCETGGWCLGKQSDGTQAGYVRIPNAENCMYKTPAGVDEKALVMLSDIFPTGFDCGVLNGKVAPDRL</sequence>
<proteinExistence type="inferred from homology"/>
<evidence type="ECO:0000313" key="9">
    <source>
        <dbReference type="Proteomes" id="UP000799770"/>
    </source>
</evidence>
<organism evidence="8 9">
    <name type="scientific">Lophiotrema nucula</name>
    <dbReference type="NCBI Taxonomy" id="690887"/>
    <lineage>
        <taxon>Eukaryota</taxon>
        <taxon>Fungi</taxon>
        <taxon>Dikarya</taxon>
        <taxon>Ascomycota</taxon>
        <taxon>Pezizomycotina</taxon>
        <taxon>Dothideomycetes</taxon>
        <taxon>Pleosporomycetidae</taxon>
        <taxon>Pleosporales</taxon>
        <taxon>Lophiotremataceae</taxon>
        <taxon>Lophiotrema</taxon>
    </lineage>
</organism>
<keyword evidence="5" id="KW-0560">Oxidoreductase</keyword>
<dbReference type="PANTHER" id="PTHR42813:SF4">
    <property type="entry name" value="NADP-DEPENDENT ISOPROPANOL DEHYDROGENASE"/>
    <property type="match status" value="1"/>
</dbReference>
<dbReference type="GO" id="GO:0016491">
    <property type="term" value="F:oxidoreductase activity"/>
    <property type="evidence" value="ECO:0007669"/>
    <property type="project" value="UniProtKB-KW"/>
</dbReference>
<evidence type="ECO:0000256" key="4">
    <source>
        <dbReference type="ARBA" id="ARBA00022833"/>
    </source>
</evidence>
<evidence type="ECO:0000256" key="1">
    <source>
        <dbReference type="ARBA" id="ARBA00001947"/>
    </source>
</evidence>
<evidence type="ECO:0000256" key="5">
    <source>
        <dbReference type="ARBA" id="ARBA00023002"/>
    </source>
</evidence>
<evidence type="ECO:0000256" key="6">
    <source>
        <dbReference type="SAM" id="MobiDB-lite"/>
    </source>
</evidence>
<dbReference type="Pfam" id="PF08240">
    <property type="entry name" value="ADH_N"/>
    <property type="match status" value="1"/>
</dbReference>
<keyword evidence="4" id="KW-0862">Zinc</keyword>
<evidence type="ECO:0000313" key="8">
    <source>
        <dbReference type="EMBL" id="KAF2114044.1"/>
    </source>
</evidence>
<name>A0A6A5Z4U5_9PLEO</name>
<feature type="region of interest" description="Disordered" evidence="6">
    <location>
        <begin position="1"/>
        <end position="23"/>
    </location>
</feature>
<evidence type="ECO:0000259" key="7">
    <source>
        <dbReference type="Pfam" id="PF08240"/>
    </source>
</evidence>
<dbReference type="InterPro" id="IPR013154">
    <property type="entry name" value="ADH-like_N"/>
</dbReference>
<dbReference type="Proteomes" id="UP000799770">
    <property type="component" value="Unassembled WGS sequence"/>
</dbReference>
<comment type="similarity">
    <text evidence="2">Belongs to the zinc-containing alcohol dehydrogenase family.</text>
</comment>
<dbReference type="InterPro" id="IPR002328">
    <property type="entry name" value="ADH_Zn_CS"/>
</dbReference>
<dbReference type="GO" id="GO:0008270">
    <property type="term" value="F:zinc ion binding"/>
    <property type="evidence" value="ECO:0007669"/>
    <property type="project" value="InterPro"/>
</dbReference>
<gene>
    <name evidence="8" type="ORF">BDV96DRAFT_647532</name>
</gene>
<dbReference type="InterPro" id="IPR011032">
    <property type="entry name" value="GroES-like_sf"/>
</dbReference>
<comment type="cofactor">
    <cofactor evidence="1">
        <name>Zn(2+)</name>
        <dbReference type="ChEBI" id="CHEBI:29105"/>
    </cofactor>
</comment>
<accession>A0A6A5Z4U5</accession>
<evidence type="ECO:0000256" key="2">
    <source>
        <dbReference type="ARBA" id="ARBA00008072"/>
    </source>
</evidence>
<keyword evidence="3" id="KW-0479">Metal-binding</keyword>
<keyword evidence="9" id="KW-1185">Reference proteome</keyword>
<dbReference type="PANTHER" id="PTHR42813">
    <property type="entry name" value="ZINC-TYPE ALCOHOL DEHYDROGENASE-LIKE"/>
    <property type="match status" value="1"/>
</dbReference>
<dbReference type="OrthoDB" id="442947at2759"/>
<dbReference type="PROSITE" id="PS00059">
    <property type="entry name" value="ADH_ZINC"/>
    <property type="match status" value="1"/>
</dbReference>
<dbReference type="Gene3D" id="3.90.180.10">
    <property type="entry name" value="Medium-chain alcohol dehydrogenases, catalytic domain"/>
    <property type="match status" value="1"/>
</dbReference>
<feature type="domain" description="Alcohol dehydrogenase-like N-terminal" evidence="7">
    <location>
        <begin position="26"/>
        <end position="130"/>
    </location>
</feature>